<dbReference type="InterPro" id="IPR002022">
    <property type="entry name" value="Pec_lyase"/>
</dbReference>
<dbReference type="SUPFAM" id="SSF51126">
    <property type="entry name" value="Pectin lyase-like"/>
    <property type="match status" value="1"/>
</dbReference>
<dbReference type="InterPro" id="IPR011050">
    <property type="entry name" value="Pectin_lyase_fold/virulence"/>
</dbReference>
<dbReference type="GO" id="GO:0030570">
    <property type="term" value="F:pectate lyase activity"/>
    <property type="evidence" value="ECO:0007669"/>
    <property type="project" value="InterPro"/>
</dbReference>
<dbReference type="AlphaFoldDB" id="A0A919PF93"/>
<evidence type="ECO:0000313" key="5">
    <source>
        <dbReference type="EMBL" id="GIG42854.1"/>
    </source>
</evidence>
<dbReference type="GO" id="GO:0000272">
    <property type="term" value="P:polysaccharide catabolic process"/>
    <property type="evidence" value="ECO:0007669"/>
    <property type="project" value="UniProtKB-KW"/>
</dbReference>
<evidence type="ECO:0000313" key="6">
    <source>
        <dbReference type="Proteomes" id="UP000660611"/>
    </source>
</evidence>
<gene>
    <name evidence="5" type="primary">pel</name>
    <name evidence="5" type="ORF">Dsi01nite_008950</name>
</gene>
<comment type="subcellular location">
    <subcellularLocation>
        <location evidence="2">Secreted</location>
    </subcellularLocation>
</comment>
<evidence type="ECO:0000256" key="2">
    <source>
        <dbReference type="RuleBase" id="RU361173"/>
    </source>
</evidence>
<feature type="domain" description="Pectate lyase" evidence="4">
    <location>
        <begin position="103"/>
        <end position="354"/>
    </location>
</feature>
<evidence type="ECO:0000256" key="3">
    <source>
        <dbReference type="SAM" id="SignalP"/>
    </source>
</evidence>
<keyword evidence="6" id="KW-1185">Reference proteome</keyword>
<dbReference type="InterPro" id="IPR045032">
    <property type="entry name" value="PEL"/>
</dbReference>
<keyword evidence="1 2" id="KW-0456">Lyase</keyword>
<sequence length="437" mass="45673">MRKTTVVAAALAGAALLAGAAVSASAAGTPPAALALARQTLPAGDGWASDTTGTTGGSAADAEHVFTVRTRDELAAAVAGDTPKIVFVSGGIDANAGHGCADYADPAYSLDAFLAAYDPAVWGRATKPTGPLEDARVRSAKNQGLRVNIKVGGNTTIVGLGGSKITGANLLIDKVDNVILRNLRLEDAHDCFPAWDPTDGALGNWNSLYDTVTVTGATHVWADHNNFSDGNNTDDTQPQYFGRPYQVHDGALDVIRAADLVTISWNTFFDHDKTMLIGSSNTVGADVGKLRVTIHHNRFANVGQRVPRVRFGQVDVYNNSFYATDESSYSYSWGVGVYASVHAENNFLLRSADIPLDAVVYDWRGTAPGAITELGTATRIGTGPVSSVNLVAEFNATHEPDLPATTWVPTLRVAAPDPATAVPALVTAKAGAGKLGF</sequence>
<comment type="caution">
    <text evidence="5">The sequence shown here is derived from an EMBL/GenBank/DDBJ whole genome shotgun (WGS) entry which is preliminary data.</text>
</comment>
<name>A0A919PF93_9ACTN</name>
<dbReference type="EMBL" id="BONQ01000017">
    <property type="protein sequence ID" value="GIG42854.1"/>
    <property type="molecule type" value="Genomic_DNA"/>
</dbReference>
<protein>
    <submittedName>
        <fullName evidence="5">Pectate lyase</fullName>
    </submittedName>
</protein>
<dbReference type="PANTHER" id="PTHR31683">
    <property type="entry name" value="PECTATE LYASE 18-RELATED"/>
    <property type="match status" value="1"/>
</dbReference>
<dbReference type="Proteomes" id="UP000660611">
    <property type="component" value="Unassembled WGS sequence"/>
</dbReference>
<reference evidence="5" key="1">
    <citation type="submission" date="2021-01" db="EMBL/GenBank/DDBJ databases">
        <title>Whole genome shotgun sequence of Dactylosporangium siamense NBRC 106093.</title>
        <authorList>
            <person name="Komaki H."/>
            <person name="Tamura T."/>
        </authorList>
    </citation>
    <scope>NUCLEOTIDE SEQUENCE</scope>
    <source>
        <strain evidence="5">NBRC 106093</strain>
    </source>
</reference>
<proteinExistence type="inferred from homology"/>
<organism evidence="5 6">
    <name type="scientific">Dactylosporangium siamense</name>
    <dbReference type="NCBI Taxonomy" id="685454"/>
    <lineage>
        <taxon>Bacteria</taxon>
        <taxon>Bacillati</taxon>
        <taxon>Actinomycetota</taxon>
        <taxon>Actinomycetes</taxon>
        <taxon>Micromonosporales</taxon>
        <taxon>Micromonosporaceae</taxon>
        <taxon>Dactylosporangium</taxon>
    </lineage>
</organism>
<dbReference type="PANTHER" id="PTHR31683:SF18">
    <property type="entry name" value="PECTATE LYASE 21-RELATED"/>
    <property type="match status" value="1"/>
</dbReference>
<dbReference type="InterPro" id="IPR012334">
    <property type="entry name" value="Pectin_lyas_fold"/>
</dbReference>
<dbReference type="SMART" id="SM00656">
    <property type="entry name" value="Amb_all"/>
    <property type="match status" value="1"/>
</dbReference>
<evidence type="ECO:0000259" key="4">
    <source>
        <dbReference type="SMART" id="SM00656"/>
    </source>
</evidence>
<keyword evidence="2" id="KW-0119">Carbohydrate metabolism</keyword>
<keyword evidence="2" id="KW-0964">Secreted</keyword>
<feature type="signal peptide" evidence="3">
    <location>
        <begin position="1"/>
        <end position="26"/>
    </location>
</feature>
<feature type="chain" id="PRO_5037640858" evidence="3">
    <location>
        <begin position="27"/>
        <end position="437"/>
    </location>
</feature>
<accession>A0A919PF93</accession>
<dbReference type="Pfam" id="PF00544">
    <property type="entry name" value="Pectate_lyase_4"/>
    <property type="match status" value="2"/>
</dbReference>
<dbReference type="Gene3D" id="2.160.20.10">
    <property type="entry name" value="Single-stranded right-handed beta-helix, Pectin lyase-like"/>
    <property type="match status" value="1"/>
</dbReference>
<dbReference type="RefSeq" id="WP_203844724.1">
    <property type="nucleotide sequence ID" value="NZ_BAAAVW010000002.1"/>
</dbReference>
<keyword evidence="2" id="KW-0624">Polysaccharide degradation</keyword>
<evidence type="ECO:0000256" key="1">
    <source>
        <dbReference type="ARBA" id="ARBA00023239"/>
    </source>
</evidence>
<dbReference type="GO" id="GO:0005576">
    <property type="term" value="C:extracellular region"/>
    <property type="evidence" value="ECO:0007669"/>
    <property type="project" value="UniProtKB-SubCell"/>
</dbReference>
<comment type="similarity">
    <text evidence="2">Belongs to the polysaccharide lyase 1 family.</text>
</comment>
<keyword evidence="3" id="KW-0732">Signal</keyword>